<evidence type="ECO:0000256" key="5">
    <source>
        <dbReference type="PIRSR" id="PIRSR600223-1"/>
    </source>
</evidence>
<dbReference type="InterPro" id="IPR000223">
    <property type="entry name" value="Pept_S26A_signal_pept_1"/>
</dbReference>
<evidence type="ECO:0000313" key="9">
    <source>
        <dbReference type="Proteomes" id="UP000231567"/>
    </source>
</evidence>
<dbReference type="CDD" id="cd06530">
    <property type="entry name" value="S26_SPase_I"/>
    <property type="match status" value="1"/>
</dbReference>
<dbReference type="AlphaFoldDB" id="A0A2G9YSI6"/>
<feature type="transmembrane region" description="Helical" evidence="6">
    <location>
        <begin position="32"/>
        <end position="51"/>
    </location>
</feature>
<dbReference type="PANTHER" id="PTHR43390:SF1">
    <property type="entry name" value="CHLOROPLAST PROCESSING PEPTIDASE"/>
    <property type="match status" value="1"/>
</dbReference>
<evidence type="ECO:0000256" key="6">
    <source>
        <dbReference type="RuleBase" id="RU362042"/>
    </source>
</evidence>
<dbReference type="Proteomes" id="UP000231567">
    <property type="component" value="Unassembled WGS sequence"/>
</dbReference>
<comment type="catalytic activity">
    <reaction evidence="1 6">
        <text>Cleavage of hydrophobic, N-terminal signal or leader sequences from secreted and periplasmic proteins.</text>
        <dbReference type="EC" id="3.4.21.89"/>
    </reaction>
</comment>
<feature type="active site" evidence="5">
    <location>
        <position position="103"/>
    </location>
</feature>
<dbReference type="GO" id="GO:0004252">
    <property type="term" value="F:serine-type endopeptidase activity"/>
    <property type="evidence" value="ECO:0007669"/>
    <property type="project" value="InterPro"/>
</dbReference>
<dbReference type="EC" id="3.4.21.89" evidence="3 6"/>
<dbReference type="GO" id="GO:0006465">
    <property type="term" value="P:signal peptide processing"/>
    <property type="evidence" value="ECO:0007669"/>
    <property type="project" value="InterPro"/>
</dbReference>
<name>A0A2G9YSI6_9BACT</name>
<comment type="caution">
    <text evidence="8">The sequence shown here is derived from an EMBL/GenBank/DDBJ whole genome shotgun (WGS) entry which is preliminary data.</text>
</comment>
<keyword evidence="6" id="KW-0812">Transmembrane</keyword>
<dbReference type="PRINTS" id="PR00727">
    <property type="entry name" value="LEADERPTASE"/>
</dbReference>
<dbReference type="EMBL" id="PCRM01000025">
    <property type="protein sequence ID" value="PIP21683.1"/>
    <property type="molecule type" value="Genomic_DNA"/>
</dbReference>
<gene>
    <name evidence="8" type="primary">lepB</name>
    <name evidence="8" type="ORF">COX39_01630</name>
</gene>
<reference evidence="8 9" key="1">
    <citation type="submission" date="2017-09" db="EMBL/GenBank/DDBJ databases">
        <title>Depth-based differentiation of microbial function through sediment-hosted aquifers and enrichment of novel symbionts in the deep terrestrial subsurface.</title>
        <authorList>
            <person name="Probst A.J."/>
            <person name="Ladd B."/>
            <person name="Jarett J.K."/>
            <person name="Geller-Mcgrath D.E."/>
            <person name="Sieber C.M."/>
            <person name="Emerson J.B."/>
            <person name="Anantharaman K."/>
            <person name="Thomas B.C."/>
            <person name="Malmstrom R."/>
            <person name="Stieglmeier M."/>
            <person name="Klingl A."/>
            <person name="Woyke T."/>
            <person name="Ryan C.M."/>
            <person name="Banfield J.F."/>
        </authorList>
    </citation>
    <scope>NUCLEOTIDE SEQUENCE [LARGE SCALE GENOMIC DNA]</scope>
    <source>
        <strain evidence="8">CG23_combo_of_CG06-09_8_20_14_all_40_13</strain>
    </source>
</reference>
<evidence type="ECO:0000313" key="8">
    <source>
        <dbReference type="EMBL" id="PIP21683.1"/>
    </source>
</evidence>
<protein>
    <recommendedName>
        <fullName evidence="3 6">Signal peptidase I</fullName>
        <ecNumber evidence="3 6">3.4.21.89</ecNumber>
    </recommendedName>
</protein>
<dbReference type="GO" id="GO:0009003">
    <property type="term" value="F:signal peptidase activity"/>
    <property type="evidence" value="ECO:0007669"/>
    <property type="project" value="UniProtKB-EC"/>
</dbReference>
<feature type="domain" description="Peptidase S26" evidence="7">
    <location>
        <begin position="30"/>
        <end position="186"/>
    </location>
</feature>
<dbReference type="InterPro" id="IPR019533">
    <property type="entry name" value="Peptidase_S26"/>
</dbReference>
<evidence type="ECO:0000259" key="7">
    <source>
        <dbReference type="Pfam" id="PF10502"/>
    </source>
</evidence>
<dbReference type="GO" id="GO:0016020">
    <property type="term" value="C:membrane"/>
    <property type="evidence" value="ECO:0007669"/>
    <property type="project" value="UniProtKB-SubCell"/>
</dbReference>
<organism evidence="8 9">
    <name type="scientific">Candidatus Nealsonbacteria bacterium CG23_combo_of_CG06-09_8_20_14_all_40_13</name>
    <dbReference type="NCBI Taxonomy" id="1974724"/>
    <lineage>
        <taxon>Bacteria</taxon>
        <taxon>Candidatus Nealsoniibacteriota</taxon>
    </lineage>
</organism>
<feature type="active site" evidence="5">
    <location>
        <position position="60"/>
    </location>
</feature>
<proteinExistence type="inferred from homology"/>
<comment type="subcellular location">
    <subcellularLocation>
        <location evidence="6">Membrane</location>
        <topology evidence="6">Single-pass type II membrane protein</topology>
    </subcellularLocation>
</comment>
<evidence type="ECO:0000256" key="3">
    <source>
        <dbReference type="ARBA" id="ARBA00013208"/>
    </source>
</evidence>
<keyword evidence="6" id="KW-1133">Transmembrane helix</keyword>
<dbReference type="InterPro" id="IPR036286">
    <property type="entry name" value="LexA/Signal_pep-like_sf"/>
</dbReference>
<dbReference type="Gene3D" id="2.10.109.10">
    <property type="entry name" value="Umud Fragment, subunit A"/>
    <property type="match status" value="1"/>
</dbReference>
<keyword evidence="6" id="KW-0645">Protease</keyword>
<dbReference type="SUPFAM" id="SSF51306">
    <property type="entry name" value="LexA/Signal peptidase"/>
    <property type="match status" value="1"/>
</dbReference>
<accession>A0A2G9YSI6</accession>
<evidence type="ECO:0000256" key="2">
    <source>
        <dbReference type="ARBA" id="ARBA00009370"/>
    </source>
</evidence>
<keyword evidence="4 6" id="KW-0378">Hydrolase</keyword>
<keyword evidence="6" id="KW-0472">Membrane</keyword>
<dbReference type="Pfam" id="PF10502">
    <property type="entry name" value="Peptidase_S26"/>
    <property type="match status" value="1"/>
</dbReference>
<sequence>MLFDKPNCPINQKPENPFIQSIKATFKGLWEIFRGFLVLLIIAFIVRYVVIQPFVVDGPSMQPNFQDKEYLLVNKTSFLFSSPARNNVIIFKYPLDPSLDFIKRIIGLPYEHLEIKDGQVYINGTKLDEKYLQFGQKTSVGDNAILDITLKKDEYFVMGDNRSGSSDSRAWGTVPKINIIGKAWFAVVPFSYFGLIK</sequence>
<dbReference type="PROSITE" id="PS00761">
    <property type="entry name" value="SPASE_I_3"/>
    <property type="match status" value="1"/>
</dbReference>
<comment type="similarity">
    <text evidence="2 6">Belongs to the peptidase S26 family.</text>
</comment>
<dbReference type="NCBIfam" id="TIGR02227">
    <property type="entry name" value="sigpep_I_bact"/>
    <property type="match status" value="1"/>
</dbReference>
<dbReference type="PANTHER" id="PTHR43390">
    <property type="entry name" value="SIGNAL PEPTIDASE I"/>
    <property type="match status" value="1"/>
</dbReference>
<evidence type="ECO:0000256" key="1">
    <source>
        <dbReference type="ARBA" id="ARBA00000677"/>
    </source>
</evidence>
<evidence type="ECO:0000256" key="4">
    <source>
        <dbReference type="ARBA" id="ARBA00022801"/>
    </source>
</evidence>
<dbReference type="InterPro" id="IPR019758">
    <property type="entry name" value="Pept_S26A_signal_pept_1_CS"/>
</dbReference>